<organism evidence="2 3">
    <name type="scientific">Methylocapsa palsarum</name>
    <dbReference type="NCBI Taxonomy" id="1612308"/>
    <lineage>
        <taxon>Bacteria</taxon>
        <taxon>Pseudomonadati</taxon>
        <taxon>Pseudomonadota</taxon>
        <taxon>Alphaproteobacteria</taxon>
        <taxon>Hyphomicrobiales</taxon>
        <taxon>Beijerinckiaceae</taxon>
        <taxon>Methylocapsa</taxon>
    </lineage>
</organism>
<reference evidence="2 3" key="1">
    <citation type="submission" date="2016-10" db="EMBL/GenBank/DDBJ databases">
        <authorList>
            <person name="de Groot N.N."/>
        </authorList>
    </citation>
    <scope>NUCLEOTIDE SEQUENCE [LARGE SCALE GENOMIC DNA]</scope>
    <source>
        <strain evidence="2 3">NE2</strain>
    </source>
</reference>
<dbReference type="STRING" id="1612308.SAMN05444581_10377"/>
<proteinExistence type="predicted"/>
<name>A0A1I3XES7_9HYPH</name>
<dbReference type="Proteomes" id="UP000198755">
    <property type="component" value="Unassembled WGS sequence"/>
</dbReference>
<dbReference type="EMBL" id="FOSN01000003">
    <property type="protein sequence ID" value="SFK18037.1"/>
    <property type="molecule type" value="Genomic_DNA"/>
</dbReference>
<gene>
    <name evidence="2" type="ORF">SAMN05444581_10377</name>
</gene>
<feature type="region of interest" description="Disordered" evidence="1">
    <location>
        <begin position="251"/>
        <end position="278"/>
    </location>
</feature>
<evidence type="ECO:0000313" key="3">
    <source>
        <dbReference type="Proteomes" id="UP000198755"/>
    </source>
</evidence>
<evidence type="ECO:0000256" key="1">
    <source>
        <dbReference type="SAM" id="MobiDB-lite"/>
    </source>
</evidence>
<dbReference type="OrthoDB" id="7471221at2"/>
<dbReference type="Gene3D" id="6.10.140.1430">
    <property type="match status" value="1"/>
</dbReference>
<accession>A0A1I3XES7</accession>
<evidence type="ECO:0008006" key="4">
    <source>
        <dbReference type="Google" id="ProtNLM"/>
    </source>
</evidence>
<dbReference type="AlphaFoldDB" id="A0A1I3XES7"/>
<dbReference type="RefSeq" id="WP_091679161.1">
    <property type="nucleotide sequence ID" value="NZ_FOSN01000003.1"/>
</dbReference>
<sequence length="278" mass="29010">MTDISDVVAQSERDAERARARLQSSVDKLKDNLSPGPLVSELMWNSGKGGEALMNGILQAARENPVAVALIGFGAAMLLLPAGERHRKSHGGRTSAGSGVGDFKEKLVKPMEKAAEKVSDLVSSLGDRAVDIKDRAGDVADHISGAAEQATETTRDYLSSGARYAKDQIGGARSSFADVKRSLSDIIEEQPFVIAALGVAAGAAIGAALPVTRTESDYLGGVSDSARRAASDIAIQQYGRVKSAAQDTLHEVADAAADDDDRSQKSRMGSKPEFASGA</sequence>
<evidence type="ECO:0000313" key="2">
    <source>
        <dbReference type="EMBL" id="SFK18037.1"/>
    </source>
</evidence>
<protein>
    <recommendedName>
        <fullName evidence="4">DUF3618 domain-containing protein</fullName>
    </recommendedName>
</protein>
<keyword evidence="3" id="KW-1185">Reference proteome</keyword>